<accession>A0ABW4DMJ8</accession>
<dbReference type="PANTHER" id="PTHR43649:SF13">
    <property type="entry name" value="CARBOHYDRATE ABC TRANSPORTER SUBSTRATE-BINDING PROTEIN"/>
    <property type="match status" value="1"/>
</dbReference>
<feature type="signal peptide" evidence="1">
    <location>
        <begin position="1"/>
        <end position="21"/>
    </location>
</feature>
<dbReference type="PROSITE" id="PS51257">
    <property type="entry name" value="PROKAR_LIPOPROTEIN"/>
    <property type="match status" value="1"/>
</dbReference>
<name>A0ABW4DMJ8_9LACO</name>
<organism evidence="2 3">
    <name type="scientific">Lapidilactobacillus mulanensis</name>
    <dbReference type="NCBI Taxonomy" id="2485999"/>
    <lineage>
        <taxon>Bacteria</taxon>
        <taxon>Bacillati</taxon>
        <taxon>Bacillota</taxon>
        <taxon>Bacilli</taxon>
        <taxon>Lactobacillales</taxon>
        <taxon>Lactobacillaceae</taxon>
        <taxon>Lapidilactobacillus</taxon>
    </lineage>
</organism>
<reference evidence="3" key="1">
    <citation type="journal article" date="2019" name="Int. J. Syst. Evol. Microbiol.">
        <title>The Global Catalogue of Microorganisms (GCM) 10K type strain sequencing project: providing services to taxonomists for standard genome sequencing and annotation.</title>
        <authorList>
            <consortium name="The Broad Institute Genomics Platform"/>
            <consortium name="The Broad Institute Genome Sequencing Center for Infectious Disease"/>
            <person name="Wu L."/>
            <person name="Ma J."/>
        </authorList>
    </citation>
    <scope>NUCLEOTIDE SEQUENCE [LARGE SCALE GENOMIC DNA]</scope>
    <source>
        <strain evidence="3">CCM 8951</strain>
    </source>
</reference>
<dbReference type="SUPFAM" id="SSF53850">
    <property type="entry name" value="Periplasmic binding protein-like II"/>
    <property type="match status" value="1"/>
</dbReference>
<comment type="caution">
    <text evidence="2">The sequence shown here is derived from an EMBL/GenBank/DDBJ whole genome shotgun (WGS) entry which is preliminary data.</text>
</comment>
<feature type="chain" id="PRO_5046636618" evidence="1">
    <location>
        <begin position="22"/>
        <end position="442"/>
    </location>
</feature>
<dbReference type="RefSeq" id="WP_125578539.1">
    <property type="nucleotide sequence ID" value="NZ_JBHTOF010000088.1"/>
</dbReference>
<keyword evidence="3" id="KW-1185">Reference proteome</keyword>
<evidence type="ECO:0000313" key="2">
    <source>
        <dbReference type="EMBL" id="MFD1465892.1"/>
    </source>
</evidence>
<proteinExistence type="predicted"/>
<protein>
    <submittedName>
        <fullName evidence="2">Extracellular solute-binding protein</fullName>
    </submittedName>
</protein>
<dbReference type="EMBL" id="JBHTOF010000088">
    <property type="protein sequence ID" value="MFD1465892.1"/>
    <property type="molecule type" value="Genomic_DNA"/>
</dbReference>
<evidence type="ECO:0000313" key="3">
    <source>
        <dbReference type="Proteomes" id="UP001597244"/>
    </source>
</evidence>
<dbReference type="Proteomes" id="UP001597244">
    <property type="component" value="Unassembled WGS sequence"/>
</dbReference>
<dbReference type="Gene3D" id="3.40.190.10">
    <property type="entry name" value="Periplasmic binding protein-like II"/>
    <property type="match status" value="2"/>
</dbReference>
<keyword evidence="1" id="KW-0732">Signal</keyword>
<sequence>MKFTKVLSTVAILATSVIALSACGNSNNSSSSDSKKTTITFWAAPNPPQVKYWEQMAKDFHEKNPDITVKVTQMKESPTSEATIQSAIASGTAPTMSENITRSFAAQLSKSKAIVPLNSDVSTKSTMSSLVKNRNMTKTIKSWKFSDGNQYVIPLYSNPMLVGWRLDSLKELGINTVPKTYSDVEAVAKALKAKNSKEVVYANPVATDPTAYQRWFDFFPFYDAASDGAGFVNGSKFVGDKKSGEEVFEFVQNLYKDNQFITKKTTDPFETKLSLMNIIGPWTFPNWAEKYPDLEFDKNYTITSVPVPDSMKNAKNIKTYADAKGVVLYAKATTAQKKAALKFMNFTMGNVKNDVKLLNTTSLLPARDDASTNAAFKTYFDKNPEMKVYAENVPNAIPAMDNASYNDLQEKLGNEGWIPALTGKKTPTKAWNDMEKAIKGAL</sequence>
<evidence type="ECO:0000256" key="1">
    <source>
        <dbReference type="SAM" id="SignalP"/>
    </source>
</evidence>
<dbReference type="PANTHER" id="PTHR43649">
    <property type="entry name" value="ARABINOSE-BINDING PROTEIN-RELATED"/>
    <property type="match status" value="1"/>
</dbReference>
<gene>
    <name evidence="2" type="ORF">ACFQ4L_07445</name>
</gene>
<dbReference type="InterPro" id="IPR050490">
    <property type="entry name" value="Bact_solute-bd_prot1"/>
</dbReference>